<evidence type="ECO:0000256" key="1">
    <source>
        <dbReference type="ARBA" id="ARBA00022475"/>
    </source>
</evidence>
<feature type="transmembrane region" description="Helical" evidence="8">
    <location>
        <begin position="108"/>
        <end position="126"/>
    </location>
</feature>
<feature type="transmembrane region" description="Helical" evidence="8">
    <location>
        <begin position="147"/>
        <end position="165"/>
    </location>
</feature>
<dbReference type="SMART" id="SM00793">
    <property type="entry name" value="AgrB"/>
    <property type="match status" value="1"/>
</dbReference>
<keyword evidence="3" id="KW-0645">Protease</keyword>
<feature type="transmembrane region" description="Helical" evidence="8">
    <location>
        <begin position="78"/>
        <end position="102"/>
    </location>
</feature>
<evidence type="ECO:0000256" key="6">
    <source>
        <dbReference type="ARBA" id="ARBA00022989"/>
    </source>
</evidence>
<evidence type="ECO:0000256" key="7">
    <source>
        <dbReference type="ARBA" id="ARBA00023136"/>
    </source>
</evidence>
<reference evidence="9 11" key="1">
    <citation type="submission" date="2020-12" db="EMBL/GenBank/DDBJ databases">
        <title>strain FJAT-54423T represents a novel species of the genus Brevibacillus.</title>
        <authorList>
            <person name="Tang R."/>
        </authorList>
    </citation>
    <scope>NUCLEOTIDE SEQUENCE [LARGE SCALE GENOMIC DNA]</scope>
    <source>
        <strain evidence="9 11">FJAT-54423</strain>
    </source>
</reference>
<dbReference type="EMBL" id="CP066308">
    <property type="protein sequence ID" value="QQE74063.1"/>
    <property type="molecule type" value="Genomic_DNA"/>
</dbReference>
<accession>A0A7T5EK43</accession>
<gene>
    <name evidence="9" type="ORF">JD108_19840</name>
    <name evidence="10" type="ORF">KDJ56_19775</name>
</gene>
<dbReference type="KEGG" id="bcop:JD108_19840"/>
<keyword evidence="2" id="KW-0673">Quorum sensing</keyword>
<proteinExistence type="predicted"/>
<reference evidence="10" key="2">
    <citation type="submission" date="2021-04" db="EMBL/GenBank/DDBJ databases">
        <title>Brevibacillus composti FJAT-54423, complete genome.</title>
        <authorList>
            <person name="Tang R."/>
        </authorList>
    </citation>
    <scope>NUCLEOTIDE SEQUENCE</scope>
    <source>
        <strain evidence="10">FJAT-54424</strain>
    </source>
</reference>
<sequence length="205" mass="22848">MVWTTKLSNHLAKKITTDENHERFEEISHGIEIFLLYLLNIASLFVVSYLLNAVWEVFFFTLVYYLHRLITGGVHMSTPLSCLIVGTALLSGLGYAVSLLPLLSTSLATAWILVATSASLLINLRYAPAAHTYLPTDDRIRIISRRVVAILVLLSCPFLLFLVNYEQKVAILYSTAVLLQAVHLHPVSYRLVAGLEKTMGKGGFK</sequence>
<dbReference type="AlphaFoldDB" id="A0A7T5EK43"/>
<evidence type="ECO:0000256" key="5">
    <source>
        <dbReference type="ARBA" id="ARBA00022801"/>
    </source>
</evidence>
<keyword evidence="12" id="KW-1185">Reference proteome</keyword>
<dbReference type="InterPro" id="IPR006741">
    <property type="entry name" value="AgrB"/>
</dbReference>
<evidence type="ECO:0000313" key="11">
    <source>
        <dbReference type="Proteomes" id="UP000595847"/>
    </source>
</evidence>
<evidence type="ECO:0000256" key="4">
    <source>
        <dbReference type="ARBA" id="ARBA00022692"/>
    </source>
</evidence>
<feature type="transmembrane region" description="Helical" evidence="8">
    <location>
        <begin position="33"/>
        <end position="66"/>
    </location>
</feature>
<evidence type="ECO:0000256" key="2">
    <source>
        <dbReference type="ARBA" id="ARBA00022654"/>
    </source>
</evidence>
<dbReference type="Pfam" id="PF04647">
    <property type="entry name" value="AgrB"/>
    <property type="match status" value="1"/>
</dbReference>
<dbReference type="Proteomes" id="UP000677234">
    <property type="component" value="Chromosome"/>
</dbReference>
<dbReference type="RefSeq" id="WP_198827651.1">
    <property type="nucleotide sequence ID" value="NZ_CP066308.1"/>
</dbReference>
<dbReference type="EMBL" id="CP073708">
    <property type="protein sequence ID" value="QUO41147.1"/>
    <property type="molecule type" value="Genomic_DNA"/>
</dbReference>
<organism evidence="9 11">
    <name type="scientific">Brevibacillus composti</name>
    <dbReference type="NCBI Taxonomy" id="2796470"/>
    <lineage>
        <taxon>Bacteria</taxon>
        <taxon>Bacillati</taxon>
        <taxon>Bacillota</taxon>
        <taxon>Bacilli</taxon>
        <taxon>Bacillales</taxon>
        <taxon>Paenibacillaceae</taxon>
        <taxon>Brevibacillus</taxon>
    </lineage>
</organism>
<evidence type="ECO:0000313" key="9">
    <source>
        <dbReference type="EMBL" id="QQE74063.1"/>
    </source>
</evidence>
<evidence type="ECO:0000256" key="3">
    <source>
        <dbReference type="ARBA" id="ARBA00022670"/>
    </source>
</evidence>
<name>A0A7T5EK43_9BACL</name>
<dbReference type="GO" id="GO:0006508">
    <property type="term" value="P:proteolysis"/>
    <property type="evidence" value="ECO:0007669"/>
    <property type="project" value="UniProtKB-KW"/>
</dbReference>
<dbReference type="Proteomes" id="UP000595847">
    <property type="component" value="Chromosome"/>
</dbReference>
<keyword evidence="4 8" id="KW-0812">Transmembrane</keyword>
<evidence type="ECO:0000313" key="12">
    <source>
        <dbReference type="Proteomes" id="UP000677234"/>
    </source>
</evidence>
<dbReference type="GO" id="GO:0016020">
    <property type="term" value="C:membrane"/>
    <property type="evidence" value="ECO:0007669"/>
    <property type="project" value="InterPro"/>
</dbReference>
<protein>
    <submittedName>
        <fullName evidence="9">Accessory gene regulator B family protein</fullName>
    </submittedName>
</protein>
<keyword evidence="5" id="KW-0378">Hydrolase</keyword>
<dbReference type="GO" id="GO:0009372">
    <property type="term" value="P:quorum sensing"/>
    <property type="evidence" value="ECO:0007669"/>
    <property type="project" value="UniProtKB-KW"/>
</dbReference>
<keyword evidence="7 8" id="KW-0472">Membrane</keyword>
<keyword evidence="6 8" id="KW-1133">Transmembrane helix</keyword>
<keyword evidence="1" id="KW-1003">Cell membrane</keyword>
<evidence type="ECO:0000256" key="8">
    <source>
        <dbReference type="SAM" id="Phobius"/>
    </source>
</evidence>
<dbReference type="GO" id="GO:0008233">
    <property type="term" value="F:peptidase activity"/>
    <property type="evidence" value="ECO:0007669"/>
    <property type="project" value="UniProtKB-KW"/>
</dbReference>
<evidence type="ECO:0000313" key="10">
    <source>
        <dbReference type="EMBL" id="QUO41147.1"/>
    </source>
</evidence>